<dbReference type="Proteomes" id="UP000005707">
    <property type="component" value="Unassembled WGS sequence"/>
</dbReference>
<evidence type="ECO:0000256" key="2">
    <source>
        <dbReference type="ARBA" id="ARBA00022448"/>
    </source>
</evidence>
<dbReference type="EC" id="4.2.1.20" evidence="8"/>
<keyword evidence="2" id="KW-0813">Transport</keyword>
<feature type="transmembrane region" description="Helical" evidence="6">
    <location>
        <begin position="47"/>
        <end position="64"/>
    </location>
</feature>
<dbReference type="InParanoid" id="U2DT59"/>
<dbReference type="Gene3D" id="1.20.1250.20">
    <property type="entry name" value="MFS general substrate transporter like domains"/>
    <property type="match status" value="1"/>
</dbReference>
<evidence type="ECO:0000313" key="9">
    <source>
        <dbReference type="Proteomes" id="UP000005707"/>
    </source>
</evidence>
<name>U2DT59_9MOLU</name>
<feature type="transmembrane region" description="Helical" evidence="6">
    <location>
        <begin position="296"/>
        <end position="317"/>
    </location>
</feature>
<feature type="transmembrane region" description="Helical" evidence="6">
    <location>
        <begin position="76"/>
        <end position="95"/>
    </location>
</feature>
<evidence type="ECO:0000256" key="4">
    <source>
        <dbReference type="ARBA" id="ARBA00022989"/>
    </source>
</evidence>
<dbReference type="eggNOG" id="COG2814">
    <property type="taxonomic scope" value="Bacteria"/>
</dbReference>
<feature type="transmembrane region" description="Helical" evidence="6">
    <location>
        <begin position="261"/>
        <end position="284"/>
    </location>
</feature>
<dbReference type="GO" id="GO:0005886">
    <property type="term" value="C:plasma membrane"/>
    <property type="evidence" value="ECO:0007669"/>
    <property type="project" value="UniProtKB-SubCell"/>
</dbReference>
<dbReference type="STRING" id="1033810.HLPCO_002373"/>
<accession>U2DT59</accession>
<dbReference type="PROSITE" id="PS00216">
    <property type="entry name" value="SUGAR_TRANSPORT_1"/>
    <property type="match status" value="1"/>
</dbReference>
<evidence type="ECO:0000256" key="5">
    <source>
        <dbReference type="ARBA" id="ARBA00023136"/>
    </source>
</evidence>
<dbReference type="Gene3D" id="1.20.1720.10">
    <property type="entry name" value="Multidrug resistance protein D"/>
    <property type="match status" value="1"/>
</dbReference>
<feature type="domain" description="Major facilitator superfamily (MFS) profile" evidence="7">
    <location>
        <begin position="10"/>
        <end position="469"/>
    </location>
</feature>
<dbReference type="PANTHER" id="PTHR42718:SF9">
    <property type="entry name" value="MAJOR FACILITATOR SUPERFAMILY MULTIDRUG TRANSPORTER MFSC"/>
    <property type="match status" value="1"/>
</dbReference>
<dbReference type="SUPFAM" id="SSF103473">
    <property type="entry name" value="MFS general substrate transporter"/>
    <property type="match status" value="1"/>
</dbReference>
<dbReference type="RefSeq" id="WP_008825391.1">
    <property type="nucleotide sequence ID" value="NZ_AFNU02000009.1"/>
</dbReference>
<comment type="subcellular location">
    <subcellularLocation>
        <location evidence="1">Cell membrane</location>
        <topology evidence="1">Multi-pass membrane protein</topology>
    </subcellularLocation>
</comment>
<evidence type="ECO:0000259" key="7">
    <source>
        <dbReference type="PROSITE" id="PS50850"/>
    </source>
</evidence>
<dbReference type="InterPro" id="IPR020846">
    <property type="entry name" value="MFS_dom"/>
</dbReference>
<dbReference type="FunCoup" id="U2DT59">
    <property type="interactions" value="273"/>
</dbReference>
<dbReference type="AlphaFoldDB" id="U2DT59"/>
<dbReference type="PANTHER" id="PTHR42718">
    <property type="entry name" value="MAJOR FACILITATOR SUPERFAMILY MULTIDRUG TRANSPORTER MFSC"/>
    <property type="match status" value="1"/>
</dbReference>
<keyword evidence="8" id="KW-0456">Lyase</keyword>
<feature type="transmembrane region" description="Helical" evidence="6">
    <location>
        <begin position="101"/>
        <end position="122"/>
    </location>
</feature>
<reference evidence="8 9" key="1">
    <citation type="journal article" date="2011" name="J. Bacteriol.">
        <title>Genome sequence of Haloplasma contractile, an unusual contractile bacterium from a deep-sea anoxic brine lake.</title>
        <authorList>
            <person name="Antunes A."/>
            <person name="Alam I."/>
            <person name="El Dorry H."/>
            <person name="Siam R."/>
            <person name="Robertson A."/>
            <person name="Bajic V.B."/>
            <person name="Stingl U."/>
        </authorList>
    </citation>
    <scope>NUCLEOTIDE SEQUENCE [LARGE SCALE GENOMIC DNA]</scope>
    <source>
        <strain evidence="8 9">SSD-17B</strain>
    </source>
</reference>
<dbReference type="EMBL" id="AFNU02000009">
    <property type="protein sequence ID" value="ERJ11672.1"/>
    <property type="molecule type" value="Genomic_DNA"/>
</dbReference>
<dbReference type="PRINTS" id="PR01036">
    <property type="entry name" value="TCRTETB"/>
</dbReference>
<evidence type="ECO:0000256" key="6">
    <source>
        <dbReference type="SAM" id="Phobius"/>
    </source>
</evidence>
<keyword evidence="9" id="KW-1185">Reference proteome</keyword>
<proteinExistence type="predicted"/>
<feature type="transmembrane region" description="Helical" evidence="6">
    <location>
        <begin position="446"/>
        <end position="463"/>
    </location>
</feature>
<dbReference type="GO" id="GO:0004834">
    <property type="term" value="F:tryptophan synthase activity"/>
    <property type="evidence" value="ECO:0007669"/>
    <property type="project" value="UniProtKB-EC"/>
</dbReference>
<sequence>MKKIPYKWIALSCTSLGSFFSVLNTTTITIALPEIGNDLNASTSATMWTIMIYMLTLTILVPSIGRVADMIGRKKLFVSGFIVFTFGSILCSLSQTGWQLVAFRFIQAVGGTLIIANTMAILSDAFPKKQLGKAMGINAMIISVASVFGPFIGGSLIDLGLGWQSIFYLNIPIGIFGTIWAGIHLKELTSLPKEEKFDWLGTVTFTIGLLSLLIALSIPNVYTTELYIIAFILLSLFIFIENKVKYPMLDLRLFKHRLLAFAYTSTLLNGIARGSVTILLVIYFKQILGLSSSVSGLALMPFAGSIVIMAPISGILADKYGPRGLSAIGLLITSSGLLGLMFITQTTPLYLTIIFISLIGIGSGTFFSPNTSSIMGSVPTERKGITAGVRTMMNNGGRVISVALAMAIFTAVSKNNFEGLFAFDHITIGDGGAMDVNKFMTSLRRVYAIGFGLSILATILSYMRGKNKEIVW</sequence>
<dbReference type="Pfam" id="PF07690">
    <property type="entry name" value="MFS_1"/>
    <property type="match status" value="1"/>
</dbReference>
<feature type="transmembrane region" description="Helical" evidence="6">
    <location>
        <begin position="324"/>
        <end position="343"/>
    </location>
</feature>
<feature type="transmembrane region" description="Helical" evidence="6">
    <location>
        <begin position="349"/>
        <end position="367"/>
    </location>
</feature>
<dbReference type="InterPro" id="IPR011701">
    <property type="entry name" value="MFS"/>
</dbReference>
<evidence type="ECO:0000256" key="1">
    <source>
        <dbReference type="ARBA" id="ARBA00004651"/>
    </source>
</evidence>
<keyword evidence="5 6" id="KW-0472">Membrane</keyword>
<reference evidence="8 9" key="2">
    <citation type="journal article" date="2013" name="PLoS ONE">
        <title>INDIGO - INtegrated Data Warehouse of MIcrobial GenOmes with Examples from the Red Sea Extremophiles.</title>
        <authorList>
            <person name="Alam I."/>
            <person name="Antunes A."/>
            <person name="Kamau A.A."/>
            <person name="Ba Alawi W."/>
            <person name="Kalkatawi M."/>
            <person name="Stingl U."/>
            <person name="Bajic V.B."/>
        </authorList>
    </citation>
    <scope>NUCLEOTIDE SEQUENCE [LARGE SCALE GENOMIC DNA]</scope>
    <source>
        <strain evidence="8 9">SSD-17B</strain>
    </source>
</reference>
<dbReference type="GO" id="GO:0022857">
    <property type="term" value="F:transmembrane transporter activity"/>
    <property type="evidence" value="ECO:0007669"/>
    <property type="project" value="InterPro"/>
</dbReference>
<organism evidence="8 9">
    <name type="scientific">Haloplasma contractile SSD-17B</name>
    <dbReference type="NCBI Taxonomy" id="1033810"/>
    <lineage>
        <taxon>Bacteria</taxon>
        <taxon>Bacillati</taxon>
        <taxon>Mycoplasmatota</taxon>
        <taxon>Mollicutes</taxon>
        <taxon>Haloplasmatales</taxon>
        <taxon>Haloplasmataceae</taxon>
        <taxon>Haloplasma</taxon>
    </lineage>
</organism>
<dbReference type="OrthoDB" id="9781469at2"/>
<dbReference type="InterPro" id="IPR005829">
    <property type="entry name" value="Sugar_transporter_CS"/>
</dbReference>
<gene>
    <name evidence="8" type="ORF">HLPCO_002373</name>
</gene>
<feature type="transmembrane region" description="Helical" evidence="6">
    <location>
        <begin position="224"/>
        <end position="240"/>
    </location>
</feature>
<feature type="transmembrane region" description="Helical" evidence="6">
    <location>
        <begin position="134"/>
        <end position="153"/>
    </location>
</feature>
<feature type="transmembrane region" description="Helical" evidence="6">
    <location>
        <begin position="197"/>
        <end position="218"/>
    </location>
</feature>
<keyword evidence="3 6" id="KW-0812">Transmembrane</keyword>
<dbReference type="InterPro" id="IPR036259">
    <property type="entry name" value="MFS_trans_sf"/>
</dbReference>
<evidence type="ECO:0000256" key="3">
    <source>
        <dbReference type="ARBA" id="ARBA00022692"/>
    </source>
</evidence>
<keyword evidence="4 6" id="KW-1133">Transmembrane helix</keyword>
<dbReference type="PROSITE" id="PS50850">
    <property type="entry name" value="MFS"/>
    <property type="match status" value="1"/>
</dbReference>
<comment type="caution">
    <text evidence="8">The sequence shown here is derived from an EMBL/GenBank/DDBJ whole genome shotgun (WGS) entry which is preliminary data.</text>
</comment>
<protein>
    <submittedName>
        <fullName evidence="8">Tryptophan synthase alpha chain protein</fullName>
        <ecNumber evidence="8">4.2.1.20</ecNumber>
    </submittedName>
</protein>
<feature type="transmembrane region" description="Helical" evidence="6">
    <location>
        <begin position="165"/>
        <end position="185"/>
    </location>
</feature>
<dbReference type="CDD" id="cd17321">
    <property type="entry name" value="MFS_MMR_MDR_like"/>
    <property type="match status" value="1"/>
</dbReference>
<evidence type="ECO:0000313" key="8">
    <source>
        <dbReference type="EMBL" id="ERJ11672.1"/>
    </source>
</evidence>